<organism evidence="2 3">
    <name type="scientific">Silicimonas algicola</name>
    <dbReference type="NCBI Taxonomy" id="1826607"/>
    <lineage>
        <taxon>Bacteria</taxon>
        <taxon>Pseudomonadati</taxon>
        <taxon>Pseudomonadota</taxon>
        <taxon>Alphaproteobacteria</taxon>
        <taxon>Rhodobacterales</taxon>
        <taxon>Paracoccaceae</taxon>
    </lineage>
</organism>
<evidence type="ECO:0000256" key="1">
    <source>
        <dbReference type="SAM" id="MobiDB-lite"/>
    </source>
</evidence>
<gene>
    <name evidence="2" type="ORF">C8D95_10711</name>
</gene>
<name>A0A316G5W7_9RHOB</name>
<sequence length="81" mass="8333">MLVLPATAEVCNHPGIHSLIVQGCLCGPPWGLPPVLCPFCITPETTERTCQSQIGRVPAGGQAAEGKGPGSNVTYHASPLV</sequence>
<dbReference type="AlphaFoldDB" id="A0A316G5W7"/>
<protein>
    <submittedName>
        <fullName evidence="2">Uncharacterized protein</fullName>
    </submittedName>
</protein>
<evidence type="ECO:0000313" key="2">
    <source>
        <dbReference type="EMBL" id="PWK55346.1"/>
    </source>
</evidence>
<dbReference type="Proteomes" id="UP000245390">
    <property type="component" value="Unassembled WGS sequence"/>
</dbReference>
<evidence type="ECO:0000313" key="3">
    <source>
        <dbReference type="Proteomes" id="UP000245390"/>
    </source>
</evidence>
<dbReference type="EMBL" id="QGGV01000007">
    <property type="protein sequence ID" value="PWK55346.1"/>
    <property type="molecule type" value="Genomic_DNA"/>
</dbReference>
<proteinExistence type="predicted"/>
<comment type="caution">
    <text evidence="2">The sequence shown here is derived from an EMBL/GenBank/DDBJ whole genome shotgun (WGS) entry which is preliminary data.</text>
</comment>
<keyword evidence="3" id="KW-1185">Reference proteome</keyword>
<feature type="region of interest" description="Disordered" evidence="1">
    <location>
        <begin position="61"/>
        <end position="81"/>
    </location>
</feature>
<accession>A0A316G5W7</accession>
<reference evidence="2 3" key="1">
    <citation type="submission" date="2018-05" db="EMBL/GenBank/DDBJ databases">
        <title>Genomic Encyclopedia of Type Strains, Phase IV (KMG-IV): sequencing the most valuable type-strain genomes for metagenomic binning, comparative biology and taxonomic classification.</title>
        <authorList>
            <person name="Goeker M."/>
        </authorList>
    </citation>
    <scope>NUCLEOTIDE SEQUENCE [LARGE SCALE GENOMIC DNA]</scope>
    <source>
        <strain evidence="2 3">DSM 103371</strain>
    </source>
</reference>